<evidence type="ECO:0000313" key="2">
    <source>
        <dbReference type="EMBL" id="KAF7299273.1"/>
    </source>
</evidence>
<keyword evidence="3" id="KW-1185">Reference proteome</keyword>
<dbReference type="GeneID" id="59347935"/>
<dbReference type="Proteomes" id="UP000636479">
    <property type="component" value="Unassembled WGS sequence"/>
</dbReference>
<dbReference type="RefSeq" id="XP_037218661.1">
    <property type="nucleotide sequence ID" value="XM_037365419.1"/>
</dbReference>
<feature type="compositionally biased region" description="Low complexity" evidence="1">
    <location>
        <begin position="918"/>
        <end position="928"/>
    </location>
</feature>
<name>A0A8H6SHX9_9AGAR</name>
<dbReference type="EMBL" id="JACAZF010000007">
    <property type="protein sequence ID" value="KAF7299273.1"/>
    <property type="molecule type" value="Genomic_DNA"/>
</dbReference>
<protein>
    <submittedName>
        <fullName evidence="2">Uncharacterized protein</fullName>
    </submittedName>
</protein>
<organism evidence="2 3">
    <name type="scientific">Mycena indigotica</name>
    <dbReference type="NCBI Taxonomy" id="2126181"/>
    <lineage>
        <taxon>Eukaryota</taxon>
        <taxon>Fungi</taxon>
        <taxon>Dikarya</taxon>
        <taxon>Basidiomycota</taxon>
        <taxon>Agaricomycotina</taxon>
        <taxon>Agaricomycetes</taxon>
        <taxon>Agaricomycetidae</taxon>
        <taxon>Agaricales</taxon>
        <taxon>Marasmiineae</taxon>
        <taxon>Mycenaceae</taxon>
        <taxon>Mycena</taxon>
    </lineage>
</organism>
<dbReference type="OrthoDB" id="2393824at2759"/>
<proteinExistence type="predicted"/>
<feature type="region of interest" description="Disordered" evidence="1">
    <location>
        <begin position="869"/>
        <end position="937"/>
    </location>
</feature>
<comment type="caution">
    <text evidence="2">The sequence shown here is derived from an EMBL/GenBank/DDBJ whole genome shotgun (WGS) entry which is preliminary data.</text>
</comment>
<gene>
    <name evidence="2" type="ORF">MIND_00876000</name>
</gene>
<accession>A0A8H6SHX9</accession>
<evidence type="ECO:0000256" key="1">
    <source>
        <dbReference type="SAM" id="MobiDB-lite"/>
    </source>
</evidence>
<evidence type="ECO:0000313" key="3">
    <source>
        <dbReference type="Proteomes" id="UP000636479"/>
    </source>
</evidence>
<dbReference type="AlphaFoldDB" id="A0A8H6SHX9"/>
<sequence length="937" mass="105395">MPSSRKITLEDAAVVLSQLLHIQFWQANRQPDDLALIASCTQLLEAKPALHSLLKLAHGQNETNYASITDSPLFPAFVSAAAQAALRDTGEKLENALARESHLPSWEPRISASSPIYSDTDVRKHLASLGLRKTSEFTTDMSIILHDLGGFEHDPPLRARVTRLFTPRNKFLVNASGTGKTRLCYEGLCTNWGLYFTLHVDSGWLGSHDIQSKLEGLLEYHRNRHSIEDSQPPEQTTLLASRWFGVLLLCRLLILQQFLEIVSSDAGGIHTEHKLRWLELQLAPPQFKAGAQDVFTRVGNALEEHSNDMANLQSDIDDALRKIRHVIGHDSPMFIVIDEAQVGLDPKSWQLLTRGACTFICAGIKIPPSIVAGGIGDGFEWTSDTGEFDDPDAHERYIEKFLPPALRDSSSGHLLGSRLWRWCRGRHRFTDKFLSILLTNGLQFPHTTLSQFIEAGTGLRPLDAVQVCHEEAHPQPRHWSFSFGTPTFQTLPPDDKNHVLSVLYRLMGTHQTNKFDVQRIDLVYKGHGRFIDANMSQIAFDEPSILVLAARQLFPAPVQPIEGRPNNRPSTFISSLQLNPPKTRQDIAHCLAFYLSQVLGRQQLLTEILDFPHSTPVWARQTAQLVRFHLNDSGESEHSMVDSDIFRSLLPLATETSSLEETTEWIEHKYGTTFCISSSPNLDLLCAVRLEDGSFIWLAIKTLAADEHVTDEILKPMVSLLDIDNVFLEEDVVDSTSVRQAINALRSLPGVKKQRPVFLRAFTAFPNEIDLSNCVDKRRRDCANVSFRALRRSKHQVMQEDFFDAIINGAIAGTKRKSQWDNGSLHENRKRSKMLEMDLIYASKRDYVLSREPDPQVWWDMAGEELSEESESSFDFDSDPDTDTDTDSDSPSTSPRLGASKSPPSPPNPKSQQKRKLAAISEAESASATRKRKRYYH</sequence>
<feature type="compositionally biased region" description="Acidic residues" evidence="1">
    <location>
        <begin position="869"/>
        <end position="888"/>
    </location>
</feature>
<reference evidence="2" key="1">
    <citation type="submission" date="2020-05" db="EMBL/GenBank/DDBJ databases">
        <title>Mycena genomes resolve the evolution of fungal bioluminescence.</title>
        <authorList>
            <person name="Tsai I.J."/>
        </authorList>
    </citation>
    <scope>NUCLEOTIDE SEQUENCE</scope>
    <source>
        <strain evidence="2">171206Taipei</strain>
    </source>
</reference>